<sequence>MMFWNSDHMNGWSYGFMAVGMVLFWGLLIFGIVMLVRFLGSSPSRTQTPPAQPPHPSASGEQILAERYARGEINAEEHQERLDVLRGTARPAINRKPPSDRPPPTTL</sequence>
<dbReference type="EMBL" id="JAGEOK010000039">
    <property type="protein sequence ID" value="MBO2443998.1"/>
    <property type="molecule type" value="Genomic_DNA"/>
</dbReference>
<reference evidence="4 5" key="1">
    <citation type="submission" date="2021-03" db="EMBL/GenBank/DDBJ databases">
        <authorList>
            <person name="Kanchanasin P."/>
            <person name="Saeng-In P."/>
            <person name="Phongsopitanun W."/>
            <person name="Yuki M."/>
            <person name="Kudo T."/>
            <person name="Ohkuma M."/>
            <person name="Tanasupawat S."/>
        </authorList>
    </citation>
    <scope>NUCLEOTIDE SEQUENCE [LARGE SCALE GENOMIC DNA]</scope>
    <source>
        <strain evidence="4 5">L46</strain>
    </source>
</reference>
<gene>
    <name evidence="4" type="ORF">J4557_41405</name>
</gene>
<comment type="caution">
    <text evidence="4">The sequence shown here is derived from an EMBL/GenBank/DDBJ whole genome shotgun (WGS) entry which is preliminary data.</text>
</comment>
<protein>
    <submittedName>
        <fullName evidence="4">SHOCT domain-containing protein</fullName>
    </submittedName>
</protein>
<evidence type="ECO:0000256" key="2">
    <source>
        <dbReference type="SAM" id="Phobius"/>
    </source>
</evidence>
<dbReference type="InterPro" id="IPR018649">
    <property type="entry name" value="SHOCT"/>
</dbReference>
<feature type="transmembrane region" description="Helical" evidence="2">
    <location>
        <begin position="12"/>
        <end position="36"/>
    </location>
</feature>
<evidence type="ECO:0000256" key="1">
    <source>
        <dbReference type="SAM" id="MobiDB-lite"/>
    </source>
</evidence>
<keyword evidence="2" id="KW-0812">Transmembrane</keyword>
<name>A0ABS3RCP1_9ACTN</name>
<feature type="region of interest" description="Disordered" evidence="1">
    <location>
        <begin position="84"/>
        <end position="107"/>
    </location>
</feature>
<dbReference type="Proteomes" id="UP000666915">
    <property type="component" value="Unassembled WGS sequence"/>
</dbReference>
<keyword evidence="5" id="KW-1185">Reference proteome</keyword>
<accession>A0ABS3RCP1</accession>
<evidence type="ECO:0000313" key="5">
    <source>
        <dbReference type="Proteomes" id="UP000666915"/>
    </source>
</evidence>
<feature type="domain" description="SHOCT" evidence="3">
    <location>
        <begin position="62"/>
        <end position="85"/>
    </location>
</feature>
<organism evidence="4 5">
    <name type="scientific">Actinomadura nitritigenes</name>
    <dbReference type="NCBI Taxonomy" id="134602"/>
    <lineage>
        <taxon>Bacteria</taxon>
        <taxon>Bacillati</taxon>
        <taxon>Actinomycetota</taxon>
        <taxon>Actinomycetes</taxon>
        <taxon>Streptosporangiales</taxon>
        <taxon>Thermomonosporaceae</taxon>
        <taxon>Actinomadura</taxon>
    </lineage>
</organism>
<dbReference type="RefSeq" id="WP_208272305.1">
    <property type="nucleotide sequence ID" value="NZ_BAAAGM010000025.1"/>
</dbReference>
<proteinExistence type="predicted"/>
<keyword evidence="2" id="KW-0472">Membrane</keyword>
<dbReference type="Pfam" id="PF09851">
    <property type="entry name" value="SHOCT"/>
    <property type="match status" value="1"/>
</dbReference>
<keyword evidence="2" id="KW-1133">Transmembrane helix</keyword>
<evidence type="ECO:0000259" key="3">
    <source>
        <dbReference type="Pfam" id="PF09851"/>
    </source>
</evidence>
<evidence type="ECO:0000313" key="4">
    <source>
        <dbReference type="EMBL" id="MBO2443998.1"/>
    </source>
</evidence>